<reference evidence="1 2" key="1">
    <citation type="submission" date="2015-02" db="EMBL/GenBank/DDBJ databases">
        <title>Draft genome sequences of ten Microbacterium spp. with emphasis on heavy metal contaminated environments.</title>
        <authorList>
            <person name="Corretto E."/>
        </authorList>
    </citation>
    <scope>NUCLEOTIDE SEQUENCE [LARGE SCALE GENOMIC DNA]</scope>
    <source>
        <strain evidence="1 2">DSM 8608</strain>
    </source>
</reference>
<name>A0A0M2HMA1_MICTR</name>
<evidence type="ECO:0000313" key="1">
    <source>
        <dbReference type="EMBL" id="KJL45578.1"/>
    </source>
</evidence>
<protein>
    <submittedName>
        <fullName evidence="1">Uncharacterized protein</fullName>
    </submittedName>
</protein>
<comment type="caution">
    <text evidence="1">The sequence shown here is derived from an EMBL/GenBank/DDBJ whole genome shotgun (WGS) entry which is preliminary data.</text>
</comment>
<gene>
    <name evidence="1" type="ORF">RS82_00130</name>
</gene>
<dbReference type="EMBL" id="JYJA01000015">
    <property type="protein sequence ID" value="KJL45578.1"/>
    <property type="molecule type" value="Genomic_DNA"/>
</dbReference>
<dbReference type="AlphaFoldDB" id="A0A0M2HMA1"/>
<sequence>MSGLPRPIGRRRTGRRVTTTPLVYARVPSWPGYTFDVLVRPGQTLGWHLPREFTVHGLAGRLTVIHEWSRK</sequence>
<organism evidence="1 2">
    <name type="scientific">Microbacterium trichothecenolyticum</name>
    <name type="common">Aureobacterium trichothecenolyticum</name>
    <dbReference type="NCBI Taxonomy" id="69370"/>
    <lineage>
        <taxon>Bacteria</taxon>
        <taxon>Bacillati</taxon>
        <taxon>Actinomycetota</taxon>
        <taxon>Actinomycetes</taxon>
        <taxon>Micrococcales</taxon>
        <taxon>Microbacteriaceae</taxon>
        <taxon>Microbacterium</taxon>
    </lineage>
</organism>
<keyword evidence="2" id="KW-1185">Reference proteome</keyword>
<dbReference type="PATRIC" id="fig|69370.6.peg.136"/>
<dbReference type="Proteomes" id="UP000034098">
    <property type="component" value="Unassembled WGS sequence"/>
</dbReference>
<evidence type="ECO:0000313" key="2">
    <source>
        <dbReference type="Proteomes" id="UP000034098"/>
    </source>
</evidence>
<proteinExistence type="predicted"/>
<accession>A0A0M2HMA1</accession>